<keyword evidence="5 7" id="KW-0862">Zinc</keyword>
<dbReference type="Gene3D" id="3.40.140.10">
    <property type="entry name" value="Cytidine Deaminase, domain 2"/>
    <property type="match status" value="1"/>
</dbReference>
<evidence type="ECO:0000256" key="4">
    <source>
        <dbReference type="ARBA" id="ARBA00022801"/>
    </source>
</evidence>
<reference evidence="9" key="1">
    <citation type="submission" date="2020-04" db="EMBL/GenBank/DDBJ databases">
        <authorList>
            <person name="Chiriac C."/>
            <person name="Salcher M."/>
            <person name="Ghai R."/>
            <person name="Kavagutti S V."/>
        </authorList>
    </citation>
    <scope>NUCLEOTIDE SEQUENCE</scope>
</reference>
<evidence type="ECO:0000259" key="8">
    <source>
        <dbReference type="PROSITE" id="PS51747"/>
    </source>
</evidence>
<protein>
    <submittedName>
        <fullName evidence="9">ComEB Deoxycytidylate deaminase</fullName>
    </submittedName>
</protein>
<feature type="binding site" evidence="7">
    <location>
        <position position="83"/>
    </location>
    <ligand>
        <name>Zn(2+)</name>
        <dbReference type="ChEBI" id="CHEBI:29105"/>
        <note>catalytic</note>
    </ligand>
</feature>
<dbReference type="PANTHER" id="PTHR11086:SF18">
    <property type="entry name" value="DEOXYCYTIDYLATE DEAMINASE"/>
    <property type="match status" value="1"/>
</dbReference>
<evidence type="ECO:0000256" key="5">
    <source>
        <dbReference type="ARBA" id="ARBA00022833"/>
    </source>
</evidence>
<name>A0A6J5KTM1_9CAUD</name>
<comment type="cofactor">
    <cofactor evidence="1 7">
        <name>Zn(2+)</name>
        <dbReference type="ChEBI" id="CHEBI:29105"/>
    </cofactor>
</comment>
<evidence type="ECO:0000256" key="1">
    <source>
        <dbReference type="ARBA" id="ARBA00001947"/>
    </source>
</evidence>
<dbReference type="PIRSF" id="PIRSF006019">
    <property type="entry name" value="dCMP_deaminase"/>
    <property type="match status" value="1"/>
</dbReference>
<comment type="similarity">
    <text evidence="2">Belongs to the cytidine and deoxycytidylate deaminase family.</text>
</comment>
<dbReference type="SUPFAM" id="SSF53927">
    <property type="entry name" value="Cytidine deaminase-like"/>
    <property type="match status" value="1"/>
</dbReference>
<keyword evidence="3 7" id="KW-0479">Metal-binding</keyword>
<dbReference type="InterPro" id="IPR016473">
    <property type="entry name" value="dCMP_deaminase"/>
</dbReference>
<sequence length="151" mass="16745">MKAKWVSAFMDTAERFAQLSSAVKLKVGSVVVKENRIISIGYNGTPSGWGNTCEKVVDVDVNDPRYNYNNFSWELVTNDDVIHAEANAILKLAKDGESGSGADLFCTHAPCIHCAKLIYGAGIRKVFYREDYKSTDGLDFLNKCNIEIEKV</sequence>
<dbReference type="InterPro" id="IPR002125">
    <property type="entry name" value="CMP_dCMP_dom"/>
</dbReference>
<keyword evidence="4" id="KW-0378">Hydrolase</keyword>
<accession>A0A6J5KTM1</accession>
<dbReference type="InterPro" id="IPR016193">
    <property type="entry name" value="Cytidine_deaminase-like"/>
</dbReference>
<dbReference type="GO" id="GO:0004132">
    <property type="term" value="F:dCMP deaminase activity"/>
    <property type="evidence" value="ECO:0007669"/>
    <property type="project" value="InterPro"/>
</dbReference>
<dbReference type="GO" id="GO:0008270">
    <property type="term" value="F:zinc ion binding"/>
    <property type="evidence" value="ECO:0007669"/>
    <property type="project" value="InterPro"/>
</dbReference>
<gene>
    <name evidence="9" type="ORF">UFOVP58_16</name>
</gene>
<evidence type="ECO:0000256" key="7">
    <source>
        <dbReference type="PIRSR" id="PIRSR006019-2"/>
    </source>
</evidence>
<dbReference type="PROSITE" id="PS51747">
    <property type="entry name" value="CYT_DCMP_DEAMINASES_2"/>
    <property type="match status" value="1"/>
</dbReference>
<dbReference type="Pfam" id="PF00383">
    <property type="entry name" value="dCMP_cyt_deam_1"/>
    <property type="match status" value="1"/>
</dbReference>
<evidence type="ECO:0000256" key="6">
    <source>
        <dbReference type="PIRSR" id="PIRSR006019-1"/>
    </source>
</evidence>
<dbReference type="InterPro" id="IPR016192">
    <property type="entry name" value="APOBEC/CMP_deaminase_Zn-bd"/>
</dbReference>
<proteinExistence type="inferred from homology"/>
<dbReference type="EMBL" id="LR796186">
    <property type="protein sequence ID" value="CAB4124622.1"/>
    <property type="molecule type" value="Genomic_DNA"/>
</dbReference>
<evidence type="ECO:0000256" key="2">
    <source>
        <dbReference type="ARBA" id="ARBA00006576"/>
    </source>
</evidence>
<feature type="domain" description="CMP/dCMP-type deaminase" evidence="8">
    <location>
        <begin position="4"/>
        <end position="141"/>
    </location>
</feature>
<dbReference type="PANTHER" id="PTHR11086">
    <property type="entry name" value="DEOXYCYTIDYLATE DEAMINASE-RELATED"/>
    <property type="match status" value="1"/>
</dbReference>
<evidence type="ECO:0000256" key="3">
    <source>
        <dbReference type="ARBA" id="ARBA00022723"/>
    </source>
</evidence>
<feature type="binding site" evidence="7">
    <location>
        <position position="111"/>
    </location>
    <ligand>
        <name>Zn(2+)</name>
        <dbReference type="ChEBI" id="CHEBI:29105"/>
        <note>catalytic</note>
    </ligand>
</feature>
<organism evidence="9">
    <name type="scientific">uncultured Caudovirales phage</name>
    <dbReference type="NCBI Taxonomy" id="2100421"/>
    <lineage>
        <taxon>Viruses</taxon>
        <taxon>Duplodnaviria</taxon>
        <taxon>Heunggongvirae</taxon>
        <taxon>Uroviricota</taxon>
        <taxon>Caudoviricetes</taxon>
        <taxon>Peduoviridae</taxon>
        <taxon>Maltschvirus</taxon>
        <taxon>Maltschvirus maltsch</taxon>
    </lineage>
</organism>
<feature type="active site" description="Proton donor" evidence="6">
    <location>
        <position position="85"/>
    </location>
</feature>
<feature type="binding site" evidence="7">
    <location>
        <position position="114"/>
    </location>
    <ligand>
        <name>Zn(2+)</name>
        <dbReference type="ChEBI" id="CHEBI:29105"/>
        <note>catalytic</note>
    </ligand>
</feature>
<evidence type="ECO:0000313" key="9">
    <source>
        <dbReference type="EMBL" id="CAB4124622.1"/>
    </source>
</evidence>
<dbReference type="InterPro" id="IPR035105">
    <property type="entry name" value="Deoxycytidylate_deaminase_dom"/>
</dbReference>
<dbReference type="PROSITE" id="PS00903">
    <property type="entry name" value="CYT_DCMP_DEAMINASES_1"/>
    <property type="match status" value="1"/>
</dbReference>
<dbReference type="GO" id="GO:0006220">
    <property type="term" value="P:pyrimidine nucleotide metabolic process"/>
    <property type="evidence" value="ECO:0007669"/>
    <property type="project" value="InterPro"/>
</dbReference>
<dbReference type="InterPro" id="IPR015517">
    <property type="entry name" value="dCMP_deaminase-rel"/>
</dbReference>
<dbReference type="CDD" id="cd01286">
    <property type="entry name" value="deoxycytidylate_deaminase"/>
    <property type="match status" value="1"/>
</dbReference>